<dbReference type="PANTHER" id="PTHR21221:SF1">
    <property type="entry name" value="UREIDOGLYCOLATE LYASE"/>
    <property type="match status" value="1"/>
</dbReference>
<dbReference type="Proteomes" id="UP001054897">
    <property type="component" value="Chromosome"/>
</dbReference>
<comment type="catalytic activity">
    <reaction evidence="4 5">
        <text>(S)-ureidoglycolate = urea + glyoxylate</text>
        <dbReference type="Rhea" id="RHEA:11304"/>
        <dbReference type="ChEBI" id="CHEBI:16199"/>
        <dbReference type="ChEBI" id="CHEBI:36655"/>
        <dbReference type="ChEBI" id="CHEBI:57296"/>
        <dbReference type="EC" id="4.3.2.3"/>
    </reaction>
</comment>
<protein>
    <recommendedName>
        <fullName evidence="5">Ureidoglycolate lyase</fullName>
        <ecNumber evidence="5">4.3.2.3</ecNumber>
    </recommendedName>
    <alternativeName>
        <fullName evidence="5">Ureidoglycolatase</fullName>
    </alternativeName>
</protein>
<keyword evidence="3 5" id="KW-0456">Lyase</keyword>
<dbReference type="SUPFAM" id="SSF51182">
    <property type="entry name" value="RmlC-like cupins"/>
    <property type="match status" value="1"/>
</dbReference>
<gene>
    <name evidence="5" type="primary">allA</name>
    <name evidence="6" type="ORF">L1F06_001805</name>
</gene>
<dbReference type="InterPro" id="IPR047233">
    <property type="entry name" value="UAH_cupin"/>
</dbReference>
<dbReference type="InterPro" id="IPR024060">
    <property type="entry name" value="Ureidoglycolate_lyase_dom_sf"/>
</dbReference>
<name>A0ABY5A910_9GAMM</name>
<keyword evidence="2 5" id="KW-0659">Purine metabolism</keyword>
<accession>A0ABY5A910</accession>
<comment type="similarity">
    <text evidence="5">Belongs to the ureidoglycolate lyase family.</text>
</comment>
<dbReference type="InterPro" id="IPR011051">
    <property type="entry name" value="RmlC_Cupin_sf"/>
</dbReference>
<dbReference type="GO" id="GO:0016829">
    <property type="term" value="F:lyase activity"/>
    <property type="evidence" value="ECO:0007669"/>
    <property type="project" value="UniProtKB-KW"/>
</dbReference>
<evidence type="ECO:0000313" key="6">
    <source>
        <dbReference type="EMBL" id="USR40197.1"/>
    </source>
</evidence>
<evidence type="ECO:0000313" key="7">
    <source>
        <dbReference type="Proteomes" id="UP001054897"/>
    </source>
</evidence>
<dbReference type="EMBL" id="CP099397">
    <property type="protein sequence ID" value="USR40197.1"/>
    <property type="molecule type" value="Genomic_DNA"/>
</dbReference>
<dbReference type="NCBIfam" id="NF009932">
    <property type="entry name" value="PRK13395.1"/>
    <property type="match status" value="1"/>
</dbReference>
<evidence type="ECO:0000256" key="1">
    <source>
        <dbReference type="ARBA" id="ARBA00011738"/>
    </source>
</evidence>
<organism evidence="6 7">
    <name type="scientific">Ectopseudomonas hydrolytica</name>
    <dbReference type="NCBI Taxonomy" id="2493633"/>
    <lineage>
        <taxon>Bacteria</taxon>
        <taxon>Pseudomonadati</taxon>
        <taxon>Pseudomonadota</taxon>
        <taxon>Gammaproteobacteria</taxon>
        <taxon>Pseudomonadales</taxon>
        <taxon>Pseudomonadaceae</taxon>
        <taxon>Ectopseudomonas</taxon>
    </lineage>
</organism>
<comment type="pathway">
    <text evidence="5">Nitrogen metabolism; (S)-allantoin degradation.</text>
</comment>
<dbReference type="RefSeq" id="WP_129482001.1">
    <property type="nucleotide sequence ID" value="NZ_CP099397.1"/>
</dbReference>
<dbReference type="HAMAP" id="MF_00616">
    <property type="entry name" value="Ureidogly_lyase"/>
    <property type="match status" value="1"/>
</dbReference>
<proteinExistence type="inferred from homology"/>
<dbReference type="Pfam" id="PF04115">
    <property type="entry name" value="Ureidogly_lyase"/>
    <property type="match status" value="1"/>
</dbReference>
<dbReference type="InterPro" id="IPR007247">
    <property type="entry name" value="Ureidogly_lyase"/>
</dbReference>
<evidence type="ECO:0000256" key="3">
    <source>
        <dbReference type="ARBA" id="ARBA00023239"/>
    </source>
</evidence>
<dbReference type="PIRSF" id="PIRSF017306">
    <property type="entry name" value="Ureidogly_hydro"/>
    <property type="match status" value="1"/>
</dbReference>
<evidence type="ECO:0000256" key="4">
    <source>
        <dbReference type="ARBA" id="ARBA00047684"/>
    </source>
</evidence>
<dbReference type="CDD" id="cd20298">
    <property type="entry name" value="cupin_UAH"/>
    <property type="match status" value="1"/>
</dbReference>
<evidence type="ECO:0000256" key="5">
    <source>
        <dbReference type="HAMAP-Rule" id="MF_00616"/>
    </source>
</evidence>
<comment type="subunit">
    <text evidence="1 5">Homodimer.</text>
</comment>
<dbReference type="Gene3D" id="2.60.120.480">
    <property type="entry name" value="Ureidoglycolate hydrolase"/>
    <property type="match status" value="1"/>
</dbReference>
<keyword evidence="7" id="KW-1185">Reference proteome</keyword>
<comment type="function">
    <text evidence="5">Catalyzes the catabolism of the allantoin degradation intermediate (S)-ureidoglycolate, generating urea and glyoxylate. Involved in the utilization of allantoin as nitrogen source.</text>
</comment>
<dbReference type="GeneID" id="300079674"/>
<reference evidence="6" key="1">
    <citation type="submission" date="2022-06" db="EMBL/GenBank/DDBJ databases">
        <title>Complete genome of Pseudomonas hydrolytica DSWY01T.</title>
        <authorList>
            <person name="Jung J."/>
            <person name="Jeon C.O."/>
        </authorList>
    </citation>
    <scope>NUCLEOTIDE SEQUENCE</scope>
    <source>
        <strain evidence="6">DSWY01</strain>
    </source>
</reference>
<comment type="cofactor">
    <cofactor evidence="5">
        <name>Ni(2+)</name>
        <dbReference type="ChEBI" id="CHEBI:49786"/>
    </cofactor>
</comment>
<dbReference type="PANTHER" id="PTHR21221">
    <property type="entry name" value="UREIDOGLYCOLATE HYDROLASE"/>
    <property type="match status" value="1"/>
</dbReference>
<dbReference type="EC" id="4.3.2.3" evidence="5"/>
<evidence type="ECO:0000256" key="2">
    <source>
        <dbReference type="ARBA" id="ARBA00022631"/>
    </source>
</evidence>
<dbReference type="InterPro" id="IPR023525">
    <property type="entry name" value="Ureidogly_lyase_bac"/>
</dbReference>
<sequence length="173" mass="18901">MNAPAPRPLRIEPLTRAAFAPFGEVIETAGANAFPINAGTTTRYHDLAQVELAGEAPRTLVNLFEGKAWHAPIEIRMLERHPLGSQAFYPVDGACMLIVVAPPGELDESKIRAFISAPDQGVNYARGIWHHPLLCLQHPGRFLVVDRGGPGRNCDEQALEQPLSVLNLRQAQV</sequence>